<sequence>MKRLQMNRGYLDCGGRFVLEEDVLHFRLYAPESQFKKGTKGQNALNIFPKISYSVCREIRVRLKSTGEKISSK</sequence>
<comment type="caution">
    <text evidence="1">The sequence shown here is derived from an EMBL/GenBank/DDBJ whole genome shotgun (WGS) entry which is preliminary data.</text>
</comment>
<accession>A0A016RZY2</accession>
<dbReference type="OrthoDB" id="5827259at2759"/>
<evidence type="ECO:0000313" key="2">
    <source>
        <dbReference type="Proteomes" id="UP000024635"/>
    </source>
</evidence>
<dbReference type="AlphaFoldDB" id="A0A016RZY2"/>
<dbReference type="Proteomes" id="UP000024635">
    <property type="component" value="Unassembled WGS sequence"/>
</dbReference>
<name>A0A016RZY2_9BILA</name>
<protein>
    <submittedName>
        <fullName evidence="1">Uncharacterized protein</fullName>
    </submittedName>
</protein>
<proteinExistence type="predicted"/>
<dbReference type="EMBL" id="JARK01001664">
    <property type="protein sequence ID" value="EYB83851.1"/>
    <property type="molecule type" value="Genomic_DNA"/>
</dbReference>
<evidence type="ECO:0000313" key="1">
    <source>
        <dbReference type="EMBL" id="EYB83851.1"/>
    </source>
</evidence>
<keyword evidence="2" id="KW-1185">Reference proteome</keyword>
<gene>
    <name evidence="1" type="primary">Acey_s0328.g2645</name>
    <name evidence="1" type="ORF">Y032_0328g2645</name>
</gene>
<organism evidence="1 2">
    <name type="scientific">Ancylostoma ceylanicum</name>
    <dbReference type="NCBI Taxonomy" id="53326"/>
    <lineage>
        <taxon>Eukaryota</taxon>
        <taxon>Metazoa</taxon>
        <taxon>Ecdysozoa</taxon>
        <taxon>Nematoda</taxon>
        <taxon>Chromadorea</taxon>
        <taxon>Rhabditida</taxon>
        <taxon>Rhabditina</taxon>
        <taxon>Rhabditomorpha</taxon>
        <taxon>Strongyloidea</taxon>
        <taxon>Ancylostomatidae</taxon>
        <taxon>Ancylostomatinae</taxon>
        <taxon>Ancylostoma</taxon>
    </lineage>
</organism>
<reference evidence="2" key="1">
    <citation type="journal article" date="2015" name="Nat. Genet.">
        <title>The genome and transcriptome of the zoonotic hookworm Ancylostoma ceylanicum identify infection-specific gene families.</title>
        <authorList>
            <person name="Schwarz E.M."/>
            <person name="Hu Y."/>
            <person name="Antoshechkin I."/>
            <person name="Miller M.M."/>
            <person name="Sternberg P.W."/>
            <person name="Aroian R.V."/>
        </authorList>
    </citation>
    <scope>NUCLEOTIDE SEQUENCE</scope>
    <source>
        <strain evidence="2">HY135</strain>
    </source>
</reference>